<dbReference type="EMBL" id="HACM01005724">
    <property type="protein sequence ID" value="CRZ06166.1"/>
    <property type="molecule type" value="Transcribed_RNA"/>
</dbReference>
<feature type="non-terminal residue" evidence="1">
    <location>
        <position position="105"/>
    </location>
</feature>
<organism evidence="1">
    <name type="scientific">Spongospora subterranea</name>
    <dbReference type="NCBI Taxonomy" id="70186"/>
    <lineage>
        <taxon>Eukaryota</taxon>
        <taxon>Sar</taxon>
        <taxon>Rhizaria</taxon>
        <taxon>Endomyxa</taxon>
        <taxon>Phytomyxea</taxon>
        <taxon>Plasmodiophorida</taxon>
        <taxon>Plasmodiophoridae</taxon>
        <taxon>Spongospora</taxon>
    </lineage>
</organism>
<reference evidence="1" key="1">
    <citation type="submission" date="2015-04" db="EMBL/GenBank/DDBJ databases">
        <title>The genome sequence of the plant pathogenic Rhizarian Plasmodiophora brassicae reveals insights in its biotrophic life cycle and the origin of chitin synthesis.</title>
        <authorList>
            <person name="Schwelm A."/>
            <person name="Fogelqvist J."/>
            <person name="Knaust A."/>
            <person name="Julke S."/>
            <person name="Lilja T."/>
            <person name="Dhandapani V."/>
            <person name="Bonilla-Rosso G."/>
            <person name="Karlsson M."/>
            <person name="Shevchenko A."/>
            <person name="Choi S.R."/>
            <person name="Kim H.G."/>
            <person name="Park J.Y."/>
            <person name="Lim Y.P."/>
            <person name="Ludwig-Muller J."/>
            <person name="Dixelius C."/>
        </authorList>
    </citation>
    <scope>NUCLEOTIDE SEQUENCE</scope>
    <source>
        <tissue evidence="1">Potato root galls</tissue>
    </source>
</reference>
<proteinExistence type="predicted"/>
<dbReference type="AlphaFoldDB" id="A0A0H5QX22"/>
<protein>
    <submittedName>
        <fullName evidence="1">Uncharacterized protein</fullName>
    </submittedName>
</protein>
<sequence length="105" mass="12404">MTALDSDQRLVCRTHTICFFTAACKSTQRGEGTNSRQKGSGSKKAELRKYSLFQLLKWYLNQVELQEEQSLQLIIKLINNNRLWSEFVHNIWQPQLMQQFRYCST</sequence>
<evidence type="ECO:0000313" key="1">
    <source>
        <dbReference type="EMBL" id="CRZ06166.1"/>
    </source>
</evidence>
<accession>A0A0H5QX22</accession>
<name>A0A0H5QX22_9EUKA</name>